<keyword evidence="3" id="KW-1185">Reference proteome</keyword>
<name>A0A327VY38_9BACT</name>
<sequence length="352" mass="39680">MNRNKFIWRIFIVAAVLLITYVIVKTILIRSSKKTPTELVQYPKTPPSPPVAGVSKDTSMVQDTARYNALLLHLAHEQPNNKWPVKAEYPLQGALLPYHRIVAFYGNLYTPQMGILGRKPADSMLAQLTAEVEKWQLADSTLPVIPALHYIAVTAQSNPGKDGKYRLRMPGSEIEKVLQLADSAQALVFLDIQPGWSSVQEELPLLKKYLLLPNVHVGIDPEYSMKNRRPPCTTIGTMDAADINYAINWLDTLVQTNHLSPKILVVHRFTEGMVTNYKNIKPLPTVQVVMDMDGFGGVAKKKGSYQYWIAGQPVQFTGFKLFYKNDIDYGGHLMEPAEVLELFPQPVYIQYQ</sequence>
<dbReference type="OrthoDB" id="9812120at2"/>
<evidence type="ECO:0000256" key="1">
    <source>
        <dbReference type="SAM" id="Phobius"/>
    </source>
</evidence>
<proteinExistence type="predicted"/>
<accession>A0A327VY38</accession>
<organism evidence="2 3">
    <name type="scientific">Chitinophaga dinghuensis</name>
    <dbReference type="NCBI Taxonomy" id="1539050"/>
    <lineage>
        <taxon>Bacteria</taxon>
        <taxon>Pseudomonadati</taxon>
        <taxon>Bacteroidota</taxon>
        <taxon>Chitinophagia</taxon>
        <taxon>Chitinophagales</taxon>
        <taxon>Chitinophagaceae</taxon>
        <taxon>Chitinophaga</taxon>
    </lineage>
</organism>
<dbReference type="Proteomes" id="UP000249819">
    <property type="component" value="Unassembled WGS sequence"/>
</dbReference>
<keyword evidence="1" id="KW-0812">Transmembrane</keyword>
<dbReference type="AlphaFoldDB" id="A0A327VY38"/>
<dbReference type="EMBL" id="QLMA01000004">
    <property type="protein sequence ID" value="RAJ81907.1"/>
    <property type="molecule type" value="Genomic_DNA"/>
</dbReference>
<keyword evidence="1" id="KW-0472">Membrane</keyword>
<comment type="caution">
    <text evidence="2">The sequence shown here is derived from an EMBL/GenBank/DDBJ whole genome shotgun (WGS) entry which is preliminary data.</text>
</comment>
<evidence type="ECO:0000313" key="3">
    <source>
        <dbReference type="Proteomes" id="UP000249819"/>
    </source>
</evidence>
<keyword evidence="1" id="KW-1133">Transmembrane helix</keyword>
<evidence type="ECO:0000313" key="2">
    <source>
        <dbReference type="EMBL" id="RAJ81907.1"/>
    </source>
</evidence>
<feature type="transmembrane region" description="Helical" evidence="1">
    <location>
        <begin position="6"/>
        <end position="24"/>
    </location>
</feature>
<dbReference type="RefSeq" id="WP_111592470.1">
    <property type="nucleotide sequence ID" value="NZ_QLMA01000004.1"/>
</dbReference>
<reference evidence="2 3" key="1">
    <citation type="submission" date="2018-06" db="EMBL/GenBank/DDBJ databases">
        <title>Genomic Encyclopedia of Archaeal and Bacterial Type Strains, Phase II (KMG-II): from individual species to whole genera.</title>
        <authorList>
            <person name="Goeker M."/>
        </authorList>
    </citation>
    <scope>NUCLEOTIDE SEQUENCE [LARGE SCALE GENOMIC DNA]</scope>
    <source>
        <strain evidence="2 3">DSM 29821</strain>
    </source>
</reference>
<gene>
    <name evidence="2" type="ORF">CLV59_104132</name>
</gene>
<evidence type="ECO:0008006" key="4">
    <source>
        <dbReference type="Google" id="ProtNLM"/>
    </source>
</evidence>
<protein>
    <recommendedName>
        <fullName evidence="4">Lipoprotein</fullName>
    </recommendedName>
</protein>